<gene>
    <name evidence="6 7" type="primary">rsmH</name>
    <name evidence="7" type="ORF">H0S81_08235</name>
</gene>
<evidence type="ECO:0000313" key="8">
    <source>
        <dbReference type="Proteomes" id="UP000706172"/>
    </source>
</evidence>
<keyword evidence="2 6" id="KW-0698">rRNA processing</keyword>
<feature type="binding site" evidence="6">
    <location>
        <position position="53"/>
    </location>
    <ligand>
        <name>S-adenosyl-L-methionine</name>
        <dbReference type="ChEBI" id="CHEBI:59789"/>
    </ligand>
</feature>
<dbReference type="PIRSF" id="PIRSF004486">
    <property type="entry name" value="MraW"/>
    <property type="match status" value="1"/>
</dbReference>
<dbReference type="AlphaFoldDB" id="A0A931GC23"/>
<sequence>MGFDHTTVMPAEVFAYQNLKPGDICVDGTLGGAGHARATIQAILPDGLFIGIDQDLDAIAHARNVLHPFKQNIILVHDNFSHLSAILDQHDIPRVNAIVLDLGFSFNQITRAHRGFSFNRDEPLDMRMDTRQNMTAEIIVNTFSQQALVDLFFSFGEEKFSRRIAGAIVRERADHPLKTTRQLSQIIVDTVPKAQAAASKIHPATRVFQALRIAVNQELDHLTRFMEQVPDLLTPGGRICIISFHSLEDRIVKQHLKTYETGCTCPKTLPRCVCHKQPVMRSIVKKILTPTPEEIAANPMARSARLRVAERL</sequence>
<organism evidence="7 8">
    <name type="scientific">Desulfotignum balticum</name>
    <dbReference type="NCBI Taxonomy" id="115781"/>
    <lineage>
        <taxon>Bacteria</taxon>
        <taxon>Pseudomonadati</taxon>
        <taxon>Thermodesulfobacteriota</taxon>
        <taxon>Desulfobacteria</taxon>
        <taxon>Desulfobacterales</taxon>
        <taxon>Desulfobacteraceae</taxon>
        <taxon>Desulfotignum</taxon>
    </lineage>
</organism>
<evidence type="ECO:0000256" key="2">
    <source>
        <dbReference type="ARBA" id="ARBA00022552"/>
    </source>
</evidence>
<feature type="binding site" evidence="6">
    <location>
        <begin position="33"/>
        <end position="35"/>
    </location>
    <ligand>
        <name>S-adenosyl-L-methionine</name>
        <dbReference type="ChEBI" id="CHEBI:59789"/>
    </ligand>
</feature>
<keyword evidence="3 6" id="KW-0489">Methyltransferase</keyword>
<dbReference type="SUPFAM" id="SSF81799">
    <property type="entry name" value="Putative methyltransferase TM0872, insert domain"/>
    <property type="match status" value="1"/>
</dbReference>
<dbReference type="Proteomes" id="UP000706172">
    <property type="component" value="Unassembled WGS sequence"/>
</dbReference>
<name>A0A931GC23_9BACT</name>
<evidence type="ECO:0000256" key="4">
    <source>
        <dbReference type="ARBA" id="ARBA00022679"/>
    </source>
</evidence>
<comment type="function">
    <text evidence="6">Specifically methylates the N4 position of cytidine in position 1402 (C1402) of 16S rRNA.</text>
</comment>
<dbReference type="InterPro" id="IPR023397">
    <property type="entry name" value="SAM-dep_MeTrfase_MraW_recog"/>
</dbReference>
<reference evidence="7" key="1">
    <citation type="submission" date="2020-07" db="EMBL/GenBank/DDBJ databases">
        <title>Severe corrosion of carbon steel in oil field produced water can be linked to methanogenic archaea containing a special type of NiFe hydrogenase.</title>
        <authorList>
            <person name="Lahme S."/>
            <person name="Mand J."/>
            <person name="Longwell J."/>
            <person name="Smith R."/>
            <person name="Enning D."/>
        </authorList>
    </citation>
    <scope>NUCLEOTIDE SEQUENCE</scope>
    <source>
        <strain evidence="7">MIC098Bin6</strain>
    </source>
</reference>
<evidence type="ECO:0000256" key="6">
    <source>
        <dbReference type="HAMAP-Rule" id="MF_01007"/>
    </source>
</evidence>
<evidence type="ECO:0000256" key="5">
    <source>
        <dbReference type="ARBA" id="ARBA00022691"/>
    </source>
</evidence>
<feature type="binding site" evidence="6">
    <location>
        <position position="101"/>
    </location>
    <ligand>
        <name>S-adenosyl-L-methionine</name>
        <dbReference type="ChEBI" id="CHEBI:59789"/>
    </ligand>
</feature>
<dbReference type="SUPFAM" id="SSF53335">
    <property type="entry name" value="S-adenosyl-L-methionine-dependent methyltransferases"/>
    <property type="match status" value="1"/>
</dbReference>
<feature type="binding site" evidence="6">
    <location>
        <position position="80"/>
    </location>
    <ligand>
        <name>S-adenosyl-L-methionine</name>
        <dbReference type="ChEBI" id="CHEBI:59789"/>
    </ligand>
</feature>
<dbReference type="Gene3D" id="3.40.50.150">
    <property type="entry name" value="Vaccinia Virus protein VP39"/>
    <property type="match status" value="1"/>
</dbReference>
<dbReference type="PANTHER" id="PTHR11265">
    <property type="entry name" value="S-ADENOSYL-METHYLTRANSFERASE MRAW"/>
    <property type="match status" value="1"/>
</dbReference>
<accession>A0A931GC23</accession>
<keyword evidence="5 6" id="KW-0949">S-adenosyl-L-methionine</keyword>
<comment type="catalytic activity">
    <reaction evidence="6">
        <text>cytidine(1402) in 16S rRNA + S-adenosyl-L-methionine = N(4)-methylcytidine(1402) in 16S rRNA + S-adenosyl-L-homocysteine + H(+)</text>
        <dbReference type="Rhea" id="RHEA:42928"/>
        <dbReference type="Rhea" id="RHEA-COMP:10286"/>
        <dbReference type="Rhea" id="RHEA-COMP:10287"/>
        <dbReference type="ChEBI" id="CHEBI:15378"/>
        <dbReference type="ChEBI" id="CHEBI:57856"/>
        <dbReference type="ChEBI" id="CHEBI:59789"/>
        <dbReference type="ChEBI" id="CHEBI:74506"/>
        <dbReference type="ChEBI" id="CHEBI:82748"/>
        <dbReference type="EC" id="2.1.1.199"/>
    </reaction>
</comment>
<evidence type="ECO:0000256" key="3">
    <source>
        <dbReference type="ARBA" id="ARBA00022603"/>
    </source>
</evidence>
<dbReference type="EC" id="2.1.1.199" evidence="6"/>
<proteinExistence type="inferred from homology"/>
<protein>
    <recommendedName>
        <fullName evidence="6">Ribosomal RNA small subunit methyltransferase H</fullName>
        <ecNumber evidence="6">2.1.1.199</ecNumber>
    </recommendedName>
    <alternativeName>
        <fullName evidence="6">16S rRNA m(4)C1402 methyltransferase</fullName>
    </alternativeName>
    <alternativeName>
        <fullName evidence="6">rRNA (cytosine-N(4)-)-methyltransferase RsmH</fullName>
    </alternativeName>
</protein>
<evidence type="ECO:0000256" key="1">
    <source>
        <dbReference type="ARBA" id="ARBA00010396"/>
    </source>
</evidence>
<keyword evidence="4 6" id="KW-0808">Transferase</keyword>
<dbReference type="Gene3D" id="1.10.150.170">
    <property type="entry name" value="Putative methyltransferase TM0872, insert domain"/>
    <property type="match status" value="1"/>
</dbReference>
<dbReference type="NCBIfam" id="TIGR00006">
    <property type="entry name" value="16S rRNA (cytosine(1402)-N(4))-methyltransferase RsmH"/>
    <property type="match status" value="1"/>
</dbReference>
<dbReference type="Pfam" id="PF01795">
    <property type="entry name" value="Methyltransf_5"/>
    <property type="match status" value="1"/>
</dbReference>
<dbReference type="GO" id="GO:0071424">
    <property type="term" value="F:rRNA (cytosine-N4-)-methyltransferase activity"/>
    <property type="evidence" value="ECO:0007669"/>
    <property type="project" value="UniProtKB-UniRule"/>
</dbReference>
<feature type="binding site" evidence="6">
    <location>
        <position position="108"/>
    </location>
    <ligand>
        <name>S-adenosyl-L-methionine</name>
        <dbReference type="ChEBI" id="CHEBI:59789"/>
    </ligand>
</feature>
<dbReference type="PANTHER" id="PTHR11265:SF0">
    <property type="entry name" value="12S RRNA N4-METHYLCYTIDINE METHYLTRANSFERASE"/>
    <property type="match status" value="1"/>
</dbReference>
<dbReference type="InterPro" id="IPR029063">
    <property type="entry name" value="SAM-dependent_MTases_sf"/>
</dbReference>
<dbReference type="GO" id="GO:0070475">
    <property type="term" value="P:rRNA base methylation"/>
    <property type="evidence" value="ECO:0007669"/>
    <property type="project" value="UniProtKB-UniRule"/>
</dbReference>
<evidence type="ECO:0000313" key="7">
    <source>
        <dbReference type="EMBL" id="MBG0779899.1"/>
    </source>
</evidence>
<comment type="subcellular location">
    <subcellularLocation>
        <location evidence="6">Cytoplasm</location>
    </subcellularLocation>
</comment>
<dbReference type="InterPro" id="IPR002903">
    <property type="entry name" value="RsmH"/>
</dbReference>
<comment type="caution">
    <text evidence="7">The sequence shown here is derived from an EMBL/GenBank/DDBJ whole genome shotgun (WGS) entry which is preliminary data.</text>
</comment>
<dbReference type="HAMAP" id="MF_01007">
    <property type="entry name" value="16SrRNA_methyltr_H"/>
    <property type="match status" value="1"/>
</dbReference>
<dbReference type="GO" id="GO:0005737">
    <property type="term" value="C:cytoplasm"/>
    <property type="evidence" value="ECO:0007669"/>
    <property type="project" value="UniProtKB-SubCell"/>
</dbReference>
<keyword evidence="6" id="KW-0963">Cytoplasm</keyword>
<comment type="similarity">
    <text evidence="1 6">Belongs to the methyltransferase superfamily. RsmH family.</text>
</comment>
<dbReference type="EMBL" id="JACCQK010000488">
    <property type="protein sequence ID" value="MBG0779899.1"/>
    <property type="molecule type" value="Genomic_DNA"/>
</dbReference>